<dbReference type="SUPFAM" id="SSF51445">
    <property type="entry name" value="(Trans)glycosidases"/>
    <property type="match status" value="1"/>
</dbReference>
<accession>A0ABM1EIN4</accession>
<dbReference type="InterPro" id="IPR017853">
    <property type="entry name" value="GH"/>
</dbReference>
<comment type="catalytic activity">
    <reaction evidence="1">
        <text>Hydrolysis of terminal, non-reducing beta-D-mannose residues in beta-D-mannosides.</text>
        <dbReference type="EC" id="3.2.1.25"/>
    </reaction>
</comment>
<dbReference type="RefSeq" id="XP_014672055.1">
    <property type="nucleotide sequence ID" value="XM_014816569.1"/>
</dbReference>
<gene>
    <name evidence="13" type="primary">LOC106812647</name>
</gene>
<feature type="signal peptide" evidence="9">
    <location>
        <begin position="1"/>
        <end position="26"/>
    </location>
</feature>
<keyword evidence="8" id="KW-1133">Transmembrane helix</keyword>
<dbReference type="SUPFAM" id="SSF49785">
    <property type="entry name" value="Galactose-binding domain-like"/>
    <property type="match status" value="1"/>
</dbReference>
<reference evidence="13" key="1">
    <citation type="submission" date="2025-08" db="UniProtKB">
        <authorList>
            <consortium name="RefSeq"/>
        </authorList>
    </citation>
    <scope>IDENTIFICATION</scope>
</reference>
<dbReference type="Gene3D" id="3.20.20.80">
    <property type="entry name" value="Glycosidases"/>
    <property type="match status" value="1"/>
</dbReference>
<feature type="domain" description="Beta-mannosidase Ig-fold" evidence="10">
    <location>
        <begin position="797"/>
        <end position="869"/>
    </location>
</feature>
<name>A0ABM1EIN4_PRICU</name>
<keyword evidence="12" id="KW-1185">Reference proteome</keyword>
<evidence type="ECO:0000256" key="3">
    <source>
        <dbReference type="ARBA" id="ARBA00012754"/>
    </source>
</evidence>
<comment type="similarity">
    <text evidence="2">Belongs to the glycosyl hydrolase 2 family.</text>
</comment>
<feature type="chain" id="PRO_5047159511" description="beta-mannosidase" evidence="9">
    <location>
        <begin position="27"/>
        <end position="878"/>
    </location>
</feature>
<evidence type="ECO:0000259" key="10">
    <source>
        <dbReference type="Pfam" id="PF17753"/>
    </source>
</evidence>
<evidence type="ECO:0000313" key="13">
    <source>
        <dbReference type="RefSeq" id="XP_014672055.1"/>
    </source>
</evidence>
<dbReference type="InterPro" id="IPR036156">
    <property type="entry name" value="Beta-gal/glucu_dom_sf"/>
</dbReference>
<evidence type="ECO:0000256" key="8">
    <source>
        <dbReference type="SAM" id="Phobius"/>
    </source>
</evidence>
<organism evidence="12 13">
    <name type="scientific">Priapulus caudatus</name>
    <name type="common">Priapulid worm</name>
    <dbReference type="NCBI Taxonomy" id="37621"/>
    <lineage>
        <taxon>Eukaryota</taxon>
        <taxon>Metazoa</taxon>
        <taxon>Ecdysozoa</taxon>
        <taxon>Scalidophora</taxon>
        <taxon>Priapulida</taxon>
        <taxon>Priapulimorpha</taxon>
        <taxon>Priapulimorphida</taxon>
        <taxon>Priapulidae</taxon>
        <taxon>Priapulus</taxon>
    </lineage>
</organism>
<keyword evidence="5" id="KW-0325">Glycoprotein</keyword>
<evidence type="ECO:0000256" key="7">
    <source>
        <dbReference type="ARBA" id="ARBA00033445"/>
    </source>
</evidence>
<dbReference type="Pfam" id="PF22666">
    <property type="entry name" value="Glyco_hydro_2_N2"/>
    <property type="match status" value="1"/>
</dbReference>
<evidence type="ECO:0000256" key="6">
    <source>
        <dbReference type="ARBA" id="ARBA00023295"/>
    </source>
</evidence>
<evidence type="ECO:0000313" key="12">
    <source>
        <dbReference type="Proteomes" id="UP000695022"/>
    </source>
</evidence>
<dbReference type="SUPFAM" id="SSF49303">
    <property type="entry name" value="beta-Galactosidase/glucuronidase domain"/>
    <property type="match status" value="2"/>
</dbReference>
<evidence type="ECO:0000256" key="2">
    <source>
        <dbReference type="ARBA" id="ARBA00007401"/>
    </source>
</evidence>
<keyword evidence="9" id="KW-0732">Signal</keyword>
<keyword evidence="8" id="KW-0812">Transmembrane</keyword>
<dbReference type="PANTHER" id="PTHR43730">
    <property type="entry name" value="BETA-MANNOSIDASE"/>
    <property type="match status" value="1"/>
</dbReference>
<dbReference type="GeneID" id="106812647"/>
<keyword evidence="4" id="KW-0378">Hydrolase</keyword>
<sequence length="878" mass="99912">MLLRLHLQTSLLIVILNCILCSSTEANLTLNGQWMISNSNKSINVEGHVPGTVTTSLVNASIIGNPYYRFNDVAYRWIAYDNWTYSRTFEVSDAIMQKDTVQLVCDGLDTVSDITINGKFVGTSENMFVRYVFNVKPMMTVGENKIVVSFRSAITYAKRKADEYMLNVPPLCPAGPQHGECHPNFIRKEQCSFSWDWGPAFIPQGIWKDIGIEAFNSPVIRDVTVVTHKGNSSIPWNVTVTAFLQASSTSSQSGHFVVRFPTLNITSKVKVHLNSALEYAVNATLSIPREAGVETWWPNGLGNQTLYMVEVTFAADNMAASRPPKVVRIGFRTVELIEDPLDNQQGQGLSFYFKINGVPVFMKGSNWIPADSFKEKVTPSVVRNLLQSAVDAHMNCLRVWGGGIYEEEFFYDIADELGIMLWHDLMFACAMYPTDAAFLASIETEVTQQVRHLQKHPSILLWAGNNENEVALAQNWYFTNSEYERFKADYLRLYVETIRPRVLAEDSSRPFLVSSPSNGKQSEAEGWLAKNPQDPNYGDVHYYNYVDDSWDWRIFPPARFASEYGYQSWPSFESLANVSIPEDWSYFSPFMQHRQHHIVGNLKMLFQIVRHFDLPESLVTCPQPKQTFLDTLYMTQVNQAMSIKTETEFYRRGRGTDANTMGALYWQLNDIWQGASWSSIEYGGKWKMLHYYAVRFFDPVIVSPFEELIDGKTSYLRVFAISDLQRPLVASLSVQLRRWDSFDVVRELNIDVNMVSIYSVFVLFLFIVYCLLLLFLCPLQRKPVRAVSIIGAKVTGVTQSESSSNVFHIQLSADSVAPFVWLEATACSGRFSDNGFMMTSRAREVQFIAWEAMTAERLQHALSVRSLNDVYASTERHL</sequence>
<dbReference type="Gene3D" id="2.60.120.260">
    <property type="entry name" value="Galactose-binding domain-like"/>
    <property type="match status" value="1"/>
</dbReference>
<protein>
    <recommendedName>
        <fullName evidence="3">beta-mannosidase</fullName>
        <ecNumber evidence="3">3.2.1.25</ecNumber>
    </recommendedName>
    <alternativeName>
        <fullName evidence="7">Mannanase</fullName>
    </alternativeName>
</protein>
<dbReference type="InterPro" id="IPR008979">
    <property type="entry name" value="Galactose-bd-like_sf"/>
</dbReference>
<evidence type="ECO:0000259" key="11">
    <source>
        <dbReference type="Pfam" id="PF22666"/>
    </source>
</evidence>
<dbReference type="Pfam" id="PF17753">
    <property type="entry name" value="Ig_mannosidase"/>
    <property type="match status" value="1"/>
</dbReference>
<proteinExistence type="inferred from homology"/>
<feature type="transmembrane region" description="Helical" evidence="8">
    <location>
        <begin position="755"/>
        <end position="776"/>
    </location>
</feature>
<evidence type="ECO:0000256" key="1">
    <source>
        <dbReference type="ARBA" id="ARBA00000829"/>
    </source>
</evidence>
<dbReference type="InterPro" id="IPR041625">
    <property type="entry name" value="Beta-mannosidase_Ig"/>
</dbReference>
<dbReference type="Gene3D" id="2.60.40.10">
    <property type="entry name" value="Immunoglobulins"/>
    <property type="match status" value="2"/>
</dbReference>
<dbReference type="EC" id="3.2.1.25" evidence="3"/>
<evidence type="ECO:0000256" key="9">
    <source>
        <dbReference type="SAM" id="SignalP"/>
    </source>
</evidence>
<evidence type="ECO:0000256" key="4">
    <source>
        <dbReference type="ARBA" id="ARBA00022801"/>
    </source>
</evidence>
<evidence type="ECO:0000256" key="5">
    <source>
        <dbReference type="ARBA" id="ARBA00023180"/>
    </source>
</evidence>
<keyword evidence="6" id="KW-0326">Glycosidase</keyword>
<dbReference type="InterPro" id="IPR013783">
    <property type="entry name" value="Ig-like_fold"/>
</dbReference>
<dbReference type="Proteomes" id="UP000695022">
    <property type="component" value="Unplaced"/>
</dbReference>
<keyword evidence="8" id="KW-0472">Membrane</keyword>
<dbReference type="InterPro" id="IPR050887">
    <property type="entry name" value="Beta-mannosidase_GH2"/>
</dbReference>
<dbReference type="InterPro" id="IPR054593">
    <property type="entry name" value="Beta-mannosidase-like_N2"/>
</dbReference>
<feature type="domain" description="Beta-mannosidase-like galactose-binding" evidence="11">
    <location>
        <begin position="34"/>
        <end position="208"/>
    </location>
</feature>
<dbReference type="PANTHER" id="PTHR43730:SF1">
    <property type="entry name" value="BETA-MANNOSIDASE"/>
    <property type="match status" value="1"/>
</dbReference>